<dbReference type="InterPro" id="IPR014721">
    <property type="entry name" value="Ribsml_uS5_D2-typ_fold_subgr"/>
</dbReference>
<evidence type="ECO:0000256" key="1">
    <source>
        <dbReference type="ARBA" id="ARBA00005251"/>
    </source>
</evidence>
<dbReference type="GO" id="GO:0005763">
    <property type="term" value="C:mitochondrial small ribosomal subunit"/>
    <property type="evidence" value="ECO:0007669"/>
    <property type="project" value="TreeGrafter"/>
</dbReference>
<protein>
    <recommendedName>
        <fullName evidence="7">Ribosomal protein S5</fullName>
    </recommendedName>
</protein>
<dbReference type="GO" id="GO:0003735">
    <property type="term" value="F:structural constituent of ribosome"/>
    <property type="evidence" value="ECO:0007669"/>
    <property type="project" value="InterPro"/>
</dbReference>
<keyword evidence="6" id="KW-1185">Reference proteome</keyword>
<dbReference type="GO" id="GO:0003723">
    <property type="term" value="F:RNA binding"/>
    <property type="evidence" value="ECO:0007669"/>
    <property type="project" value="TreeGrafter"/>
</dbReference>
<evidence type="ECO:0000256" key="2">
    <source>
        <dbReference type="ARBA" id="ARBA00022980"/>
    </source>
</evidence>
<dbReference type="GO" id="GO:0006412">
    <property type="term" value="P:translation"/>
    <property type="evidence" value="ECO:0007669"/>
    <property type="project" value="InterPro"/>
</dbReference>
<dbReference type="Proteomes" id="UP001212997">
    <property type="component" value="Unassembled WGS sequence"/>
</dbReference>
<sequence length="395" mass="43055">MSSLIARSRGPPPKIKPVSPTFYTGRASYYDQLTSLESAISHTRSVLQNLQLLPLPKFAREALPPLQPVWKAKDSMGTVLEARLTTSRYRRVTTLLNQLNDYRRISETAGCYELAAHVGNVLAIFERENKEAVLARGKRKPVEFDEYGRSYTIGRRKESTARVWMIPVQEAPATPQAQESVQKFEPAATITEVADSAQDLTPSGPVSFVDPAQPVNVTSTNIIINNAPLSQYFLVPADRERIIRPFKIAGLIGAYNVFAIVRGGGTTGQSGAVSLGIAKALVAHAPEVEPLLRKAKLTRRDPRMVERKKTGLAKARKAVSVPKSLGNSSDAQVHPILSTPGSSGSILRATQFTIHYVLGNLSVSYMTMTSSSVPAGSYLNIQLIIQLNLVPTPRA</sequence>
<dbReference type="Pfam" id="PF00380">
    <property type="entry name" value="Ribosomal_S9"/>
    <property type="match status" value="1"/>
</dbReference>
<dbReference type="AlphaFoldDB" id="A0AAD5UUQ4"/>
<dbReference type="EMBL" id="JANAWD010000521">
    <property type="protein sequence ID" value="KAJ3478314.1"/>
    <property type="molecule type" value="Genomic_DNA"/>
</dbReference>
<organism evidence="5 6">
    <name type="scientific">Meripilus lineatus</name>
    <dbReference type="NCBI Taxonomy" id="2056292"/>
    <lineage>
        <taxon>Eukaryota</taxon>
        <taxon>Fungi</taxon>
        <taxon>Dikarya</taxon>
        <taxon>Basidiomycota</taxon>
        <taxon>Agaricomycotina</taxon>
        <taxon>Agaricomycetes</taxon>
        <taxon>Polyporales</taxon>
        <taxon>Meripilaceae</taxon>
        <taxon>Meripilus</taxon>
    </lineage>
</organism>
<evidence type="ECO:0000313" key="5">
    <source>
        <dbReference type="EMBL" id="KAJ3478314.1"/>
    </source>
</evidence>
<dbReference type="SUPFAM" id="SSF54211">
    <property type="entry name" value="Ribosomal protein S5 domain 2-like"/>
    <property type="match status" value="1"/>
</dbReference>
<keyword evidence="3 4" id="KW-0687">Ribonucleoprotein</keyword>
<evidence type="ECO:0000313" key="6">
    <source>
        <dbReference type="Proteomes" id="UP001212997"/>
    </source>
</evidence>
<dbReference type="InterPro" id="IPR000754">
    <property type="entry name" value="Ribosomal_uS9"/>
</dbReference>
<proteinExistence type="inferred from homology"/>
<evidence type="ECO:0000256" key="4">
    <source>
        <dbReference type="RuleBase" id="RU003815"/>
    </source>
</evidence>
<dbReference type="InterPro" id="IPR020574">
    <property type="entry name" value="Ribosomal_uS9_CS"/>
</dbReference>
<reference evidence="5" key="1">
    <citation type="submission" date="2022-07" db="EMBL/GenBank/DDBJ databases">
        <title>Genome Sequence of Physisporinus lineatus.</title>
        <authorList>
            <person name="Buettner E."/>
        </authorList>
    </citation>
    <scope>NUCLEOTIDE SEQUENCE</scope>
    <source>
        <strain evidence="5">VT162</strain>
    </source>
</reference>
<comment type="similarity">
    <text evidence="1 4">Belongs to the universal ribosomal protein uS9 family.</text>
</comment>
<dbReference type="Gene3D" id="3.30.230.10">
    <property type="match status" value="1"/>
</dbReference>
<gene>
    <name evidence="5" type="ORF">NLI96_g9844</name>
</gene>
<dbReference type="InterPro" id="IPR020568">
    <property type="entry name" value="Ribosomal_Su5_D2-typ_SF"/>
</dbReference>
<dbReference type="PANTHER" id="PTHR21569">
    <property type="entry name" value="RIBOSOMAL PROTEIN S9"/>
    <property type="match status" value="1"/>
</dbReference>
<keyword evidence="2 4" id="KW-0689">Ribosomal protein</keyword>
<dbReference type="PROSITE" id="PS00360">
    <property type="entry name" value="RIBOSOMAL_S9"/>
    <property type="match status" value="1"/>
</dbReference>
<name>A0AAD5UUQ4_9APHY</name>
<accession>A0AAD5UUQ4</accession>
<evidence type="ECO:0000256" key="3">
    <source>
        <dbReference type="ARBA" id="ARBA00023274"/>
    </source>
</evidence>
<dbReference type="PANTHER" id="PTHR21569:SF1">
    <property type="entry name" value="SMALL RIBOSOMAL SUBUNIT PROTEIN US9M"/>
    <property type="match status" value="1"/>
</dbReference>
<evidence type="ECO:0008006" key="7">
    <source>
        <dbReference type="Google" id="ProtNLM"/>
    </source>
</evidence>
<comment type="caution">
    <text evidence="5">The sequence shown here is derived from an EMBL/GenBank/DDBJ whole genome shotgun (WGS) entry which is preliminary data.</text>
</comment>